<comment type="caution">
    <text evidence="2">The sequence shown here is derived from an EMBL/GenBank/DDBJ whole genome shotgun (WGS) entry which is preliminary data.</text>
</comment>
<evidence type="ECO:0000313" key="3">
    <source>
        <dbReference type="Proteomes" id="UP001589833"/>
    </source>
</evidence>
<sequence>MDNLIDKRDFNELADEVLEGEIINPEIKKNIIEQSYSAYKESIKSMDLDNKDISDLTRELLQAYKEKLSDKNLDWDQQSEIMDRMEKVLEQKVKDAKDIRTKHFMFLALGLSVTAGAVGATGATLAKHGPEALGRIFDKTRSLVNK</sequence>
<dbReference type="Proteomes" id="UP001589833">
    <property type="component" value="Unassembled WGS sequence"/>
</dbReference>
<gene>
    <name evidence="2" type="ORF">ACFFH4_17440</name>
</gene>
<proteinExistence type="predicted"/>
<keyword evidence="1" id="KW-0812">Transmembrane</keyword>
<dbReference type="EMBL" id="JBHLTR010000039">
    <property type="protein sequence ID" value="MFC0560762.1"/>
    <property type="molecule type" value="Genomic_DNA"/>
</dbReference>
<feature type="transmembrane region" description="Helical" evidence="1">
    <location>
        <begin position="104"/>
        <end position="126"/>
    </location>
</feature>
<keyword evidence="1" id="KW-0472">Membrane</keyword>
<evidence type="ECO:0000313" key="2">
    <source>
        <dbReference type="EMBL" id="MFC0560762.1"/>
    </source>
</evidence>
<name>A0ABV6NJ36_9BACI</name>
<organism evidence="2 3">
    <name type="scientific">Halalkalibacter alkalisediminis</name>
    <dbReference type="NCBI Taxonomy" id="935616"/>
    <lineage>
        <taxon>Bacteria</taxon>
        <taxon>Bacillati</taxon>
        <taxon>Bacillota</taxon>
        <taxon>Bacilli</taxon>
        <taxon>Bacillales</taxon>
        <taxon>Bacillaceae</taxon>
        <taxon>Halalkalibacter</taxon>
    </lineage>
</organism>
<protein>
    <submittedName>
        <fullName evidence="2">Uncharacterized protein</fullName>
    </submittedName>
</protein>
<evidence type="ECO:0000256" key="1">
    <source>
        <dbReference type="SAM" id="Phobius"/>
    </source>
</evidence>
<keyword evidence="1" id="KW-1133">Transmembrane helix</keyword>
<keyword evidence="3" id="KW-1185">Reference proteome</keyword>
<reference evidence="2 3" key="1">
    <citation type="submission" date="2024-09" db="EMBL/GenBank/DDBJ databases">
        <authorList>
            <person name="Sun Q."/>
            <person name="Mori K."/>
        </authorList>
    </citation>
    <scope>NUCLEOTIDE SEQUENCE [LARGE SCALE GENOMIC DNA]</scope>
    <source>
        <strain evidence="2 3">NCAIM B.02301</strain>
    </source>
</reference>
<dbReference type="RefSeq" id="WP_273848055.1">
    <property type="nucleotide sequence ID" value="NZ_JAQQWT010000048.1"/>
</dbReference>
<accession>A0ABV6NJ36</accession>